<name>A0A3N4HUG6_ASCIM</name>
<dbReference type="EMBL" id="ML119750">
    <property type="protein sequence ID" value="RPA76158.1"/>
    <property type="molecule type" value="Genomic_DNA"/>
</dbReference>
<accession>A0A3N4HUG6</accession>
<feature type="compositionally biased region" description="Basic and acidic residues" evidence="1">
    <location>
        <begin position="47"/>
        <end position="57"/>
    </location>
</feature>
<evidence type="ECO:0000313" key="2">
    <source>
        <dbReference type="EMBL" id="RPA76158.1"/>
    </source>
</evidence>
<gene>
    <name evidence="2" type="ORF">BJ508DRAFT_311376</name>
</gene>
<dbReference type="Proteomes" id="UP000275078">
    <property type="component" value="Unassembled WGS sequence"/>
</dbReference>
<protein>
    <submittedName>
        <fullName evidence="2">Uncharacterized protein</fullName>
    </submittedName>
</protein>
<dbReference type="AlphaFoldDB" id="A0A3N4HUG6"/>
<evidence type="ECO:0000256" key="1">
    <source>
        <dbReference type="SAM" id="MobiDB-lite"/>
    </source>
</evidence>
<organism evidence="2 3">
    <name type="scientific">Ascobolus immersus RN42</name>
    <dbReference type="NCBI Taxonomy" id="1160509"/>
    <lineage>
        <taxon>Eukaryota</taxon>
        <taxon>Fungi</taxon>
        <taxon>Dikarya</taxon>
        <taxon>Ascomycota</taxon>
        <taxon>Pezizomycotina</taxon>
        <taxon>Pezizomycetes</taxon>
        <taxon>Pezizales</taxon>
        <taxon>Ascobolaceae</taxon>
        <taxon>Ascobolus</taxon>
    </lineage>
</organism>
<sequence>MRFYPATMGTAENVLLYGSQAMERSTSFDPLGVQSAASTPFTSHSVDTTDHNSDGESTKNSSFYSGTHTNGNGVNGGANGVSTVEMEDEREREATRKFAALHARAPRSFDPYLEAIYAEYMTCTTAHGYLNDLPSIELNTRLMIEELRIRIERHEKTHLPNCKEPGCPNFTYYWMVGKKMELEVTYNQVLRQLVDRGFVFKKGEIRHGTARGSMVGLVEQDSSVSSGDGSEV</sequence>
<feature type="region of interest" description="Disordered" evidence="1">
    <location>
        <begin position="38"/>
        <end position="80"/>
    </location>
</feature>
<proteinExistence type="predicted"/>
<keyword evidence="3" id="KW-1185">Reference proteome</keyword>
<evidence type="ECO:0000313" key="3">
    <source>
        <dbReference type="Proteomes" id="UP000275078"/>
    </source>
</evidence>
<reference evidence="2 3" key="1">
    <citation type="journal article" date="2018" name="Nat. Ecol. Evol.">
        <title>Pezizomycetes genomes reveal the molecular basis of ectomycorrhizal truffle lifestyle.</title>
        <authorList>
            <person name="Murat C."/>
            <person name="Payen T."/>
            <person name="Noel B."/>
            <person name="Kuo A."/>
            <person name="Morin E."/>
            <person name="Chen J."/>
            <person name="Kohler A."/>
            <person name="Krizsan K."/>
            <person name="Balestrini R."/>
            <person name="Da Silva C."/>
            <person name="Montanini B."/>
            <person name="Hainaut M."/>
            <person name="Levati E."/>
            <person name="Barry K.W."/>
            <person name="Belfiori B."/>
            <person name="Cichocki N."/>
            <person name="Clum A."/>
            <person name="Dockter R.B."/>
            <person name="Fauchery L."/>
            <person name="Guy J."/>
            <person name="Iotti M."/>
            <person name="Le Tacon F."/>
            <person name="Lindquist E.A."/>
            <person name="Lipzen A."/>
            <person name="Malagnac F."/>
            <person name="Mello A."/>
            <person name="Molinier V."/>
            <person name="Miyauchi S."/>
            <person name="Poulain J."/>
            <person name="Riccioni C."/>
            <person name="Rubini A."/>
            <person name="Sitrit Y."/>
            <person name="Splivallo R."/>
            <person name="Traeger S."/>
            <person name="Wang M."/>
            <person name="Zifcakova L."/>
            <person name="Wipf D."/>
            <person name="Zambonelli A."/>
            <person name="Paolocci F."/>
            <person name="Nowrousian M."/>
            <person name="Ottonello S."/>
            <person name="Baldrian P."/>
            <person name="Spatafora J.W."/>
            <person name="Henrissat B."/>
            <person name="Nagy L.G."/>
            <person name="Aury J.M."/>
            <person name="Wincker P."/>
            <person name="Grigoriev I.V."/>
            <person name="Bonfante P."/>
            <person name="Martin F.M."/>
        </authorList>
    </citation>
    <scope>NUCLEOTIDE SEQUENCE [LARGE SCALE GENOMIC DNA]</scope>
    <source>
        <strain evidence="2 3">RN42</strain>
    </source>
</reference>